<accession>A0A2T7NXQ2</accession>
<feature type="region of interest" description="Disordered" evidence="3">
    <location>
        <begin position="1020"/>
        <end position="1071"/>
    </location>
</feature>
<evidence type="ECO:0000256" key="3">
    <source>
        <dbReference type="SAM" id="MobiDB-lite"/>
    </source>
</evidence>
<evidence type="ECO:0000313" key="7">
    <source>
        <dbReference type="Proteomes" id="UP000245119"/>
    </source>
</evidence>
<keyword evidence="2" id="KW-0175">Coiled coil</keyword>
<dbReference type="FunFam" id="3.40.630.10:FF:000101">
    <property type="entry name" value="N-acetylated alpha-linked acidic dipeptidase like 1"/>
    <property type="match status" value="1"/>
</dbReference>
<organism evidence="6 7">
    <name type="scientific">Pomacea canaliculata</name>
    <name type="common">Golden apple snail</name>
    <dbReference type="NCBI Taxonomy" id="400727"/>
    <lineage>
        <taxon>Eukaryota</taxon>
        <taxon>Metazoa</taxon>
        <taxon>Spiralia</taxon>
        <taxon>Lophotrochozoa</taxon>
        <taxon>Mollusca</taxon>
        <taxon>Gastropoda</taxon>
        <taxon>Caenogastropoda</taxon>
        <taxon>Architaenioglossa</taxon>
        <taxon>Ampullarioidea</taxon>
        <taxon>Ampullariidae</taxon>
        <taxon>Pomacea</taxon>
    </lineage>
</organism>
<dbReference type="Gene3D" id="1.20.930.40">
    <property type="entry name" value="Transferrin receptor-like, dimerisation domain"/>
    <property type="match status" value="1"/>
</dbReference>
<dbReference type="Pfam" id="PF04253">
    <property type="entry name" value="TFR_dimer"/>
    <property type="match status" value="1"/>
</dbReference>
<dbReference type="InterPro" id="IPR036757">
    <property type="entry name" value="TFR-like_dimer_dom_sf"/>
</dbReference>
<evidence type="ECO:0008006" key="8">
    <source>
        <dbReference type="Google" id="ProtNLM"/>
    </source>
</evidence>
<evidence type="ECO:0000313" key="6">
    <source>
        <dbReference type="EMBL" id="PVD25945.1"/>
    </source>
</evidence>
<dbReference type="OrthoDB" id="6147646at2759"/>
<dbReference type="Pfam" id="PF04389">
    <property type="entry name" value="Peptidase_M28"/>
    <property type="match status" value="1"/>
</dbReference>
<dbReference type="GO" id="GO:0004180">
    <property type="term" value="F:carboxypeptidase activity"/>
    <property type="evidence" value="ECO:0007669"/>
    <property type="project" value="TreeGrafter"/>
</dbReference>
<dbReference type="PANTHER" id="PTHR10404:SF77">
    <property type="entry name" value="GLUTAMATE CARBOXYPEPTIDASE 2 HOMOLOG"/>
    <property type="match status" value="1"/>
</dbReference>
<comment type="caution">
    <text evidence="6">The sequence shown here is derived from an EMBL/GenBank/DDBJ whole genome shotgun (WGS) entry which is preliminary data.</text>
</comment>
<protein>
    <recommendedName>
        <fullName evidence="8">Peptidase M28 domain-containing protein</fullName>
    </recommendedName>
</protein>
<dbReference type="InterPro" id="IPR039373">
    <property type="entry name" value="Peptidase_M28B"/>
</dbReference>
<evidence type="ECO:0000256" key="1">
    <source>
        <dbReference type="ARBA" id="ARBA00005634"/>
    </source>
</evidence>
<dbReference type="InterPro" id="IPR007365">
    <property type="entry name" value="TFR-like_dimer_dom"/>
</dbReference>
<comment type="similarity">
    <text evidence="1">Belongs to the peptidase M28 family. M28B subfamily.</text>
</comment>
<sequence>MTQPCRYPPYQPTPWAMEGEDVPEDWKGSLNITYKLGPKITDGLSLSLQVTTANSIRRADNVIAILKGDVEPDRYVLLGNHRDAWVYGSIDPSSGTAVMMEVARAMGQLVKEKKWRPRRSIMFCSWGGEEFGLLGSNEWSEQYVKSLGARAVAYINIDIACASSPDKDQFVSNPNDAEVSQSRSTVYDTWIHSFPWKVGRDIPQVGDLGSASDYAPLLQFVGITSLDIRYTYNSSKYKIGSYPLYHTEYETFEAVKTLLDKEFKYHRAVGQVGAEIVRSFADSLIIPFNVSEYAWALEQNRTDPRQGIRVNPECKTDLERIISNFKKDVDNFETAVSKIDRKDPMAIRMINDQLLLLEKAFLDPAGLPSRPEKKHLIFAENANDAYAGSSFPGLSYMTRLSFLSKGMTSNVIRAPRSFLHLPEMMQRHGTSLEDCAEACALCLRTKSSHEDTSAGAGEAEAEKQPPAKAPLKFQELEETLENLREQEENMDKMKHVIADLHDEVNMLKKLHMSDAHKLSSSRELQDETTALLTRRIVNLKVDGEKFKAAMHALSNMQRILAKEIGSLKDEQKDVLIKLSEIEKSASELETMSATLKGTDGALQRDVDSVKDGISDLALRIDKLRSIVNKQISENKMSPLLIKIKHNQGALATALESVSEKVAGLIAEMPAVASGLRRTDQKVSNQALYAHELQGKLKVLYQNLIQIKKDIGDLLDPRSEVNMERAKGILKLRSDVSMLAEMDKGIKSEIRDQKEDMARLIKDVARVQLMAQNMKDKLTLVLTASRQFQQDINVLKEGQKNGLSVVEVAEMQKQVLVALNRLKTREALVMKQMQKYRESVQRVAQLVQDSQSQKSRTQRLVLQLQSRFRHLEAEIQELFYKTRSIASKMQHPQNMKGMAALLRSQAHTNAKLTDLAREFDRLQVRVEQLSMEFKDEDTMGPKGEMELVEGREHLEKSSSLDEPFIEEDIHITKERPHSSFSDFDTWPPESAEKIDDYFKVNKNGEASEELYDTLMADGKGAKRTKYVSKNLRRKKAPVSTKDRKNKHTPVSNVDNNKNEPQEAGIRASGNIK</sequence>
<feature type="domain" description="Transferrin receptor-like dimerisation" evidence="4">
    <location>
        <begin position="317"/>
        <end position="394"/>
    </location>
</feature>
<dbReference type="EMBL" id="PZQS01000008">
    <property type="protein sequence ID" value="PVD25945.1"/>
    <property type="molecule type" value="Genomic_DNA"/>
</dbReference>
<gene>
    <name evidence="6" type="ORF">C0Q70_13611</name>
</gene>
<dbReference type="SUPFAM" id="SSF53187">
    <property type="entry name" value="Zn-dependent exopeptidases"/>
    <property type="match status" value="1"/>
</dbReference>
<feature type="domain" description="Peptidase M28" evidence="5">
    <location>
        <begin position="61"/>
        <end position="256"/>
    </location>
</feature>
<proteinExistence type="inferred from homology"/>
<dbReference type="PANTHER" id="PTHR10404">
    <property type="entry name" value="N-ACETYLATED-ALPHA-LINKED ACIDIC DIPEPTIDASE"/>
    <property type="match status" value="1"/>
</dbReference>
<keyword evidence="7" id="KW-1185">Reference proteome</keyword>
<reference evidence="6 7" key="1">
    <citation type="submission" date="2018-04" db="EMBL/GenBank/DDBJ databases">
        <title>The genome of golden apple snail Pomacea canaliculata provides insight into stress tolerance and invasive adaptation.</title>
        <authorList>
            <person name="Liu C."/>
            <person name="Liu B."/>
            <person name="Ren Y."/>
            <person name="Zhang Y."/>
            <person name="Wang H."/>
            <person name="Li S."/>
            <person name="Jiang F."/>
            <person name="Yin L."/>
            <person name="Zhang G."/>
            <person name="Qian W."/>
            <person name="Fan W."/>
        </authorList>
    </citation>
    <scope>NUCLEOTIDE SEQUENCE [LARGE SCALE GENOMIC DNA]</scope>
    <source>
        <strain evidence="6">SZHN2017</strain>
        <tissue evidence="6">Muscle</tissue>
    </source>
</reference>
<dbReference type="InterPro" id="IPR007484">
    <property type="entry name" value="Peptidase_M28"/>
</dbReference>
<evidence type="ECO:0000259" key="4">
    <source>
        <dbReference type="Pfam" id="PF04253"/>
    </source>
</evidence>
<name>A0A2T7NXQ2_POMCA</name>
<feature type="compositionally biased region" description="Basic residues" evidence="3">
    <location>
        <begin position="1020"/>
        <end position="1035"/>
    </location>
</feature>
<dbReference type="Gene3D" id="3.40.630.10">
    <property type="entry name" value="Zn peptidases"/>
    <property type="match status" value="1"/>
</dbReference>
<evidence type="ECO:0000256" key="2">
    <source>
        <dbReference type="SAM" id="Coils"/>
    </source>
</evidence>
<feature type="coiled-coil region" evidence="2">
    <location>
        <begin position="473"/>
        <end position="503"/>
    </location>
</feature>
<dbReference type="Proteomes" id="UP000245119">
    <property type="component" value="Linkage Group LG8"/>
</dbReference>
<evidence type="ECO:0000259" key="5">
    <source>
        <dbReference type="Pfam" id="PF04389"/>
    </source>
</evidence>
<dbReference type="AlphaFoldDB" id="A0A2T7NXQ2"/>
<dbReference type="SUPFAM" id="SSF47672">
    <property type="entry name" value="Transferrin receptor-like dimerisation domain"/>
    <property type="match status" value="1"/>
</dbReference>